<accession>A0A3N4PVX9</accession>
<comment type="caution">
    <text evidence="2">The sequence shown here is derived from an EMBL/GenBank/DDBJ whole genome shotgun (WGS) entry which is preliminary data.</text>
</comment>
<protein>
    <submittedName>
        <fullName evidence="2">Uncharacterized protein</fullName>
    </submittedName>
</protein>
<dbReference type="AlphaFoldDB" id="A0A3N4PVX9"/>
<organism evidence="2 3">
    <name type="scientific">Chitinophaga lutea</name>
    <dbReference type="NCBI Taxonomy" id="2488634"/>
    <lineage>
        <taxon>Bacteria</taxon>
        <taxon>Pseudomonadati</taxon>
        <taxon>Bacteroidota</taxon>
        <taxon>Chitinophagia</taxon>
        <taxon>Chitinophagales</taxon>
        <taxon>Chitinophagaceae</taxon>
        <taxon>Chitinophaga</taxon>
    </lineage>
</organism>
<name>A0A3N4PVX9_9BACT</name>
<gene>
    <name evidence="2" type="ORF">EGT74_04405</name>
</gene>
<evidence type="ECO:0000256" key="1">
    <source>
        <dbReference type="SAM" id="MobiDB-lite"/>
    </source>
</evidence>
<evidence type="ECO:0000313" key="3">
    <source>
        <dbReference type="Proteomes" id="UP000278351"/>
    </source>
</evidence>
<proteinExistence type="predicted"/>
<dbReference type="EMBL" id="RPDH01000001">
    <property type="protein sequence ID" value="RPE12792.1"/>
    <property type="molecule type" value="Genomic_DNA"/>
</dbReference>
<feature type="region of interest" description="Disordered" evidence="1">
    <location>
        <begin position="61"/>
        <end position="83"/>
    </location>
</feature>
<sequence>MFQTMPGETKYLIPNETRSGWASAVIQITHSMKKIIPILICTILLGACRQISRTVEDTFHPRDTIIPRSPQSPQEEAVSYSDHHSITTTSTSISITTDIPLLSAKDSILLAKALQMYQEKNAQANGTDSASTISISINGHQIRLTPGAGATGEQIRFEKDSGKVVLEQE</sequence>
<dbReference type="Proteomes" id="UP000278351">
    <property type="component" value="Unassembled WGS sequence"/>
</dbReference>
<keyword evidence="3" id="KW-1185">Reference proteome</keyword>
<reference evidence="2 3" key="1">
    <citation type="submission" date="2018-11" db="EMBL/GenBank/DDBJ databases">
        <title>Chitinophaga lutea sp.nov., isolate from arsenic contaminated soil.</title>
        <authorList>
            <person name="Zong Y."/>
        </authorList>
    </citation>
    <scope>NUCLEOTIDE SEQUENCE [LARGE SCALE GENOMIC DNA]</scope>
    <source>
        <strain evidence="2 3">ZY74</strain>
    </source>
</reference>
<evidence type="ECO:0000313" key="2">
    <source>
        <dbReference type="EMBL" id="RPE12792.1"/>
    </source>
</evidence>